<feature type="transmembrane region" description="Helical" evidence="5">
    <location>
        <begin position="339"/>
        <end position="357"/>
    </location>
</feature>
<dbReference type="InterPro" id="IPR013057">
    <property type="entry name" value="AA_transpt_TM"/>
</dbReference>
<evidence type="ECO:0000313" key="8">
    <source>
        <dbReference type="RefSeq" id="XP_017020750.1"/>
    </source>
</evidence>
<comment type="subcellular location">
    <subcellularLocation>
        <location evidence="1">Membrane</location>
        <topology evidence="1">Multi-pass membrane protein</topology>
    </subcellularLocation>
</comment>
<evidence type="ECO:0000256" key="5">
    <source>
        <dbReference type="SAM" id="Phobius"/>
    </source>
</evidence>
<feature type="transmembrane region" description="Helical" evidence="5">
    <location>
        <begin position="114"/>
        <end position="133"/>
    </location>
</feature>
<evidence type="ECO:0000256" key="1">
    <source>
        <dbReference type="ARBA" id="ARBA00004141"/>
    </source>
</evidence>
<feature type="transmembrane region" description="Helical" evidence="5">
    <location>
        <begin position="23"/>
        <end position="48"/>
    </location>
</feature>
<keyword evidence="7" id="KW-1185">Reference proteome</keyword>
<feature type="domain" description="Amino acid transporter transmembrane" evidence="6">
    <location>
        <begin position="21"/>
        <end position="423"/>
    </location>
</feature>
<dbReference type="OrthoDB" id="1684102at2759"/>
<keyword evidence="2 5" id="KW-0812">Transmembrane</keyword>
<keyword evidence="3 5" id="KW-1133">Transmembrane helix</keyword>
<dbReference type="PANTHER" id="PTHR22950">
    <property type="entry name" value="AMINO ACID TRANSPORTER"/>
    <property type="match status" value="1"/>
</dbReference>
<dbReference type="PROSITE" id="PS51257">
    <property type="entry name" value="PROKAR_LIPOPROTEIN"/>
    <property type="match status" value="1"/>
</dbReference>
<feature type="transmembrane region" description="Helical" evidence="5">
    <location>
        <begin position="248"/>
        <end position="272"/>
    </location>
</feature>
<proteinExistence type="predicted"/>
<reference evidence="8" key="1">
    <citation type="submission" date="2025-08" db="UniProtKB">
        <authorList>
            <consortium name="RefSeq"/>
        </authorList>
    </citation>
    <scope>IDENTIFICATION</scope>
    <source>
        <strain evidence="8">14028-0561.14</strain>
        <tissue evidence="8">Whole fly</tissue>
    </source>
</reference>
<evidence type="ECO:0000259" key="6">
    <source>
        <dbReference type="Pfam" id="PF01490"/>
    </source>
</evidence>
<gene>
    <name evidence="8" type="primary">LOC108073574</name>
</gene>
<feature type="transmembrane region" description="Helical" evidence="5">
    <location>
        <begin position="54"/>
        <end position="72"/>
    </location>
</feature>
<dbReference type="Pfam" id="PF01490">
    <property type="entry name" value="Aa_trans"/>
    <property type="match status" value="1"/>
</dbReference>
<name>A0A6P4HYD3_DROKI</name>
<dbReference type="Proteomes" id="UP001652661">
    <property type="component" value="Chromosome 3L"/>
</dbReference>
<dbReference type="PANTHER" id="PTHR22950:SF340">
    <property type="entry name" value="AMINO ACID TRANSPORTER TRANSMEMBRANE DOMAIN-CONTAINING PROTEIN-RELATED"/>
    <property type="match status" value="1"/>
</dbReference>
<dbReference type="GO" id="GO:0015179">
    <property type="term" value="F:L-amino acid transmembrane transporter activity"/>
    <property type="evidence" value="ECO:0007669"/>
    <property type="project" value="TreeGrafter"/>
</dbReference>
<feature type="transmembrane region" description="Helical" evidence="5">
    <location>
        <begin position="179"/>
        <end position="197"/>
    </location>
</feature>
<feature type="transmembrane region" description="Helical" evidence="5">
    <location>
        <begin position="145"/>
        <end position="167"/>
    </location>
</feature>
<feature type="transmembrane region" description="Helical" evidence="5">
    <location>
        <begin position="363"/>
        <end position="389"/>
    </location>
</feature>
<evidence type="ECO:0000256" key="4">
    <source>
        <dbReference type="ARBA" id="ARBA00023136"/>
    </source>
</evidence>
<sequence length="440" mass="49260">MDDKEVVYNPYNNRNEGSPMSNFGAFVSLLSCVVGVGVLALPLGFFFAGILNGLFLLIVLALLLIHGMHVLIHSMVECSRRMEIGYANYKESVVYAFKQGPGCFRGCANAAGCFVDLVLCLSHYSMCVVYLIFVSVGFKYILDQYTVALDLRIYVTICGLLSIPTFLIRKLTSLVSVNLLSNVLSYFGFLFMFYFLFRGLSPITDRRFLLGDVQKAALFLGIVLFSISSVGVMLAIESKMETPQDLIGCCGMLNMSILVVLISYTVFGIFGYWRFGDKVASSISLNLPKREIVAMVSSIMINLAVFLTYPLSGYVVIDIIMNHYWNKSGELNGAKLKEFIVRIVFVLLTTLNALLPFNLFPLISLVGAFSISLLNLIFPALMEICLYYPPEYRKDRPKWKLWKNIFLISLGTVIFILGTYIAIKEIMETWGKSNAGTYDQ</sequence>
<evidence type="ECO:0000256" key="2">
    <source>
        <dbReference type="ARBA" id="ARBA00022692"/>
    </source>
</evidence>
<evidence type="ECO:0000256" key="3">
    <source>
        <dbReference type="ARBA" id="ARBA00022989"/>
    </source>
</evidence>
<dbReference type="RefSeq" id="XP_017020750.1">
    <property type="nucleotide sequence ID" value="XM_017165261.3"/>
</dbReference>
<feature type="transmembrane region" description="Helical" evidence="5">
    <location>
        <begin position="401"/>
        <end position="423"/>
    </location>
</feature>
<evidence type="ECO:0000313" key="7">
    <source>
        <dbReference type="Proteomes" id="UP001652661"/>
    </source>
</evidence>
<organism evidence="7 8">
    <name type="scientific">Drosophila kikkawai</name>
    <name type="common">Fruit fly</name>
    <dbReference type="NCBI Taxonomy" id="30033"/>
    <lineage>
        <taxon>Eukaryota</taxon>
        <taxon>Metazoa</taxon>
        <taxon>Ecdysozoa</taxon>
        <taxon>Arthropoda</taxon>
        <taxon>Hexapoda</taxon>
        <taxon>Insecta</taxon>
        <taxon>Pterygota</taxon>
        <taxon>Neoptera</taxon>
        <taxon>Endopterygota</taxon>
        <taxon>Diptera</taxon>
        <taxon>Brachycera</taxon>
        <taxon>Muscomorpha</taxon>
        <taxon>Ephydroidea</taxon>
        <taxon>Drosophilidae</taxon>
        <taxon>Drosophila</taxon>
        <taxon>Sophophora</taxon>
    </lineage>
</organism>
<dbReference type="GO" id="GO:0005774">
    <property type="term" value="C:vacuolar membrane"/>
    <property type="evidence" value="ECO:0007669"/>
    <property type="project" value="TreeGrafter"/>
</dbReference>
<dbReference type="AlphaFoldDB" id="A0A6P4HYD3"/>
<protein>
    <submittedName>
        <fullName evidence="8">Glutamate transporter polyphemus-like</fullName>
    </submittedName>
</protein>
<accession>A0A6P4HYD3</accession>
<keyword evidence="4 5" id="KW-0472">Membrane</keyword>
<feature type="transmembrane region" description="Helical" evidence="5">
    <location>
        <begin position="217"/>
        <end position="236"/>
    </location>
</feature>
<dbReference type="GeneID" id="108073574"/>
<feature type="transmembrane region" description="Helical" evidence="5">
    <location>
        <begin position="292"/>
        <end position="319"/>
    </location>
</feature>